<reference evidence="1" key="1">
    <citation type="journal article" date="2019" name="PLoS Negl. Trop. Dis.">
        <title>Revisiting the worldwide diversity of Leptospira species in the environment.</title>
        <authorList>
            <person name="Vincent A.T."/>
            <person name="Schiettekatte O."/>
            <person name="Bourhy P."/>
            <person name="Veyrier F.J."/>
            <person name="Picardeau M."/>
        </authorList>
    </citation>
    <scope>NUCLEOTIDE SEQUENCE [LARGE SCALE GENOMIC DNA]</scope>
    <source>
        <strain evidence="1">201702476</strain>
    </source>
</reference>
<dbReference type="Proteomes" id="UP000297693">
    <property type="component" value="Unassembled WGS sequence"/>
</dbReference>
<proteinExistence type="predicted"/>
<dbReference type="OrthoDB" id="321649at2"/>
<accession>A0A4V3JRY4</accession>
<evidence type="ECO:0008006" key="3">
    <source>
        <dbReference type="Google" id="ProtNLM"/>
    </source>
</evidence>
<dbReference type="Gene3D" id="2.60.120.620">
    <property type="entry name" value="q2cbj1_9rhob like domain"/>
    <property type="match status" value="1"/>
</dbReference>
<evidence type="ECO:0000313" key="2">
    <source>
        <dbReference type="Proteomes" id="UP000297693"/>
    </source>
</evidence>
<dbReference type="SUPFAM" id="SSF51197">
    <property type="entry name" value="Clavaminate synthase-like"/>
    <property type="match status" value="1"/>
</dbReference>
<dbReference type="RefSeq" id="WP_135621875.1">
    <property type="nucleotide sequence ID" value="NZ_RQGD01000010.1"/>
</dbReference>
<dbReference type="AlphaFoldDB" id="A0A4V3JRY4"/>
<dbReference type="EMBL" id="RQGD01000010">
    <property type="protein sequence ID" value="TGL62201.1"/>
    <property type="molecule type" value="Genomic_DNA"/>
</dbReference>
<sequence>MDINALLLGKIFNRLSPASLNPFLLQIQNRLQSYFPEGDPRQVVACLSSPQLLTRMKLLRDEIIFSEPLLHSFCPVWSELGFDLNETFLDAIRIRCVPDKFHENVEAKSVSYIHRDPWYANPQCQLNFWIPIYDVEKGAGFSIYPPYFKKAIPNNSDLFDYQEWLELGGFQSNKVFSDRKQIFPAPLYNLDEVDTVDIHSRAGEMICFASHHLHGTSPNRSGLARFTLEVRFVLRSHLESRVGPKKLDNFSKGSTLIHMYDLIRHEPVPKALIKHYEDGFVPEKSRQDS</sequence>
<evidence type="ECO:0000313" key="1">
    <source>
        <dbReference type="EMBL" id="TGL62201.1"/>
    </source>
</evidence>
<keyword evidence="2" id="KW-1185">Reference proteome</keyword>
<protein>
    <recommendedName>
        <fullName evidence="3">Phytanoyl-CoA dioxygenase</fullName>
    </recommendedName>
</protein>
<organism evidence="1 2">
    <name type="scientific">Leptospira ognonensis</name>
    <dbReference type="NCBI Taxonomy" id="2484945"/>
    <lineage>
        <taxon>Bacteria</taxon>
        <taxon>Pseudomonadati</taxon>
        <taxon>Spirochaetota</taxon>
        <taxon>Spirochaetia</taxon>
        <taxon>Leptospirales</taxon>
        <taxon>Leptospiraceae</taxon>
        <taxon>Leptospira</taxon>
    </lineage>
</organism>
<name>A0A4V3JRY4_9LEPT</name>
<comment type="caution">
    <text evidence="1">The sequence shown here is derived from an EMBL/GenBank/DDBJ whole genome shotgun (WGS) entry which is preliminary data.</text>
</comment>
<gene>
    <name evidence="1" type="ORF">EHQ58_03075</name>
</gene>